<dbReference type="GO" id="GO:0003723">
    <property type="term" value="F:RNA binding"/>
    <property type="evidence" value="ECO:0007669"/>
    <property type="project" value="InterPro"/>
</dbReference>
<dbReference type="EMBL" id="CDPU01000006">
    <property type="protein sequence ID" value="CEO46841.1"/>
    <property type="molecule type" value="Genomic_DNA"/>
</dbReference>
<evidence type="ECO:0000256" key="5">
    <source>
        <dbReference type="SAM" id="MobiDB-lite"/>
    </source>
</evidence>
<keyword evidence="3" id="KW-0255">Endonuclease</keyword>
<evidence type="ECO:0000256" key="6">
    <source>
        <dbReference type="SAM" id="SignalP"/>
    </source>
</evidence>
<dbReference type="Gene3D" id="3.90.730.10">
    <property type="entry name" value="Ribonuclease T2-like"/>
    <property type="match status" value="1"/>
</dbReference>
<dbReference type="AlphaFoldDB" id="A0A0B7JWK3"/>
<dbReference type="PANTHER" id="PTHR11240:SF17">
    <property type="entry name" value="RIBONUCLEASE T2"/>
    <property type="match status" value="1"/>
</dbReference>
<dbReference type="InterPro" id="IPR036430">
    <property type="entry name" value="RNase_T2-like_sf"/>
</dbReference>
<dbReference type="PROSITE" id="PS00531">
    <property type="entry name" value="RNASE_T2_2"/>
    <property type="match status" value="1"/>
</dbReference>
<dbReference type="InterPro" id="IPR033130">
    <property type="entry name" value="RNase_T2_His_AS_2"/>
</dbReference>
<evidence type="ECO:0000313" key="7">
    <source>
        <dbReference type="EMBL" id="CEO46841.1"/>
    </source>
</evidence>
<evidence type="ECO:0000256" key="2">
    <source>
        <dbReference type="ARBA" id="ARBA00012571"/>
    </source>
</evidence>
<dbReference type="Pfam" id="PF00445">
    <property type="entry name" value="Ribonuclease_T2"/>
    <property type="match status" value="1"/>
</dbReference>
<evidence type="ECO:0000256" key="4">
    <source>
        <dbReference type="RuleBase" id="RU004328"/>
    </source>
</evidence>
<feature type="region of interest" description="Disordered" evidence="5">
    <location>
        <begin position="111"/>
        <end position="130"/>
    </location>
</feature>
<gene>
    <name evidence="7" type="ORF">BN869_000002896_1</name>
</gene>
<dbReference type="EC" id="4.6.1.19" evidence="2"/>
<name>A0A0B7JWK3_BIOOC</name>
<proteinExistence type="inferred from homology"/>
<feature type="compositionally biased region" description="Low complexity" evidence="5">
    <location>
        <begin position="116"/>
        <end position="125"/>
    </location>
</feature>
<dbReference type="GO" id="GO:0005576">
    <property type="term" value="C:extracellular region"/>
    <property type="evidence" value="ECO:0007669"/>
    <property type="project" value="TreeGrafter"/>
</dbReference>
<reference evidence="7" key="1">
    <citation type="submission" date="2015-01" db="EMBL/GenBank/DDBJ databases">
        <authorList>
            <person name="Durling Mikael"/>
        </authorList>
    </citation>
    <scope>NUCLEOTIDE SEQUENCE</scope>
</reference>
<sequence>MFRNTVLLSLAASAKLAAAGLYPGITPHNHTCALVDPILSCSAAADPSKVDSCCTETFGGLVLITQFWDTYTGLEKDGQLLPQKAWTIHGGWPDFCSGKYTQYCDLSRQYDPKPSPNTTTGTPDGTPVPPYKGESIDKWFVPNGKGDLLAYMNRHWVSQLDPNWVLWAHEYSKHATCFSTFQTECYGPNYSKFDDLFEFFETVIRYHRTLPTYDWLSAAGIKPSNKTSYSVAKIQKALSDSYGQPPFVGCGGPKYNETEAGKGSLDNGGTVLNEMWYYSNVLGRLQDQKALRLPASVGGRLTSCAQADNAVWYYERTNGSEFR</sequence>
<organism evidence="7">
    <name type="scientific">Bionectria ochroleuca</name>
    <name type="common">Gliocladium roseum</name>
    <dbReference type="NCBI Taxonomy" id="29856"/>
    <lineage>
        <taxon>Eukaryota</taxon>
        <taxon>Fungi</taxon>
        <taxon>Dikarya</taxon>
        <taxon>Ascomycota</taxon>
        <taxon>Pezizomycotina</taxon>
        <taxon>Sordariomycetes</taxon>
        <taxon>Hypocreomycetidae</taxon>
        <taxon>Hypocreales</taxon>
        <taxon>Bionectriaceae</taxon>
        <taxon>Clonostachys</taxon>
    </lineage>
</organism>
<keyword evidence="3" id="KW-0378">Hydrolase</keyword>
<protein>
    <recommendedName>
        <fullName evidence="2">ribonuclease T2</fullName>
        <ecNumber evidence="2">4.6.1.19</ecNumber>
    </recommendedName>
</protein>
<evidence type="ECO:0000256" key="1">
    <source>
        <dbReference type="ARBA" id="ARBA00007469"/>
    </source>
</evidence>
<comment type="similarity">
    <text evidence="1 4">Belongs to the RNase T2 family.</text>
</comment>
<keyword evidence="6" id="KW-0732">Signal</keyword>
<accession>A0A0B7JWK3</accession>
<dbReference type="PANTHER" id="PTHR11240">
    <property type="entry name" value="RIBONUCLEASE T2"/>
    <property type="match status" value="1"/>
</dbReference>
<feature type="signal peptide" evidence="6">
    <location>
        <begin position="1"/>
        <end position="19"/>
    </location>
</feature>
<evidence type="ECO:0000256" key="3">
    <source>
        <dbReference type="ARBA" id="ARBA00022759"/>
    </source>
</evidence>
<dbReference type="GO" id="GO:0006401">
    <property type="term" value="P:RNA catabolic process"/>
    <property type="evidence" value="ECO:0007669"/>
    <property type="project" value="TreeGrafter"/>
</dbReference>
<feature type="chain" id="PRO_5002117971" description="ribonuclease T2" evidence="6">
    <location>
        <begin position="20"/>
        <end position="323"/>
    </location>
</feature>
<dbReference type="GO" id="GO:0033897">
    <property type="term" value="F:ribonuclease T2 activity"/>
    <property type="evidence" value="ECO:0007669"/>
    <property type="project" value="UniProtKB-EC"/>
</dbReference>
<keyword evidence="3" id="KW-0540">Nuclease</keyword>
<dbReference type="SUPFAM" id="SSF55895">
    <property type="entry name" value="Ribonuclease Rh-like"/>
    <property type="match status" value="1"/>
</dbReference>
<dbReference type="InterPro" id="IPR001568">
    <property type="entry name" value="RNase_T2-like"/>
</dbReference>